<dbReference type="STRING" id="158190.SpiGrapes_1539"/>
<dbReference type="RefSeq" id="WP_014270197.1">
    <property type="nucleotide sequence ID" value="NC_016633.1"/>
</dbReference>
<dbReference type="OrthoDB" id="8612680at2"/>
<accession>G8QVQ7</accession>
<evidence type="ECO:0000256" key="7">
    <source>
        <dbReference type="ARBA" id="ARBA00023061"/>
    </source>
</evidence>
<keyword evidence="11" id="KW-1185">Reference proteome</keyword>
<organism evidence="10 11">
    <name type="scientific">Sphaerochaeta pleomorpha (strain ATCC BAA-1885 / DSM 22778 / Grapes)</name>
    <dbReference type="NCBI Taxonomy" id="158190"/>
    <lineage>
        <taxon>Bacteria</taxon>
        <taxon>Pseudomonadati</taxon>
        <taxon>Spirochaetota</taxon>
        <taxon>Spirochaetia</taxon>
        <taxon>Spirochaetales</taxon>
        <taxon>Sphaerochaetaceae</taxon>
        <taxon>Sphaerochaeta</taxon>
    </lineage>
</organism>
<evidence type="ECO:0000256" key="3">
    <source>
        <dbReference type="ARBA" id="ARBA00007106"/>
    </source>
</evidence>
<dbReference type="PANTHER" id="PTHR35524:SF1">
    <property type="entry name" value="ALPHA-ACETOLACTATE DECARBOXYLASE"/>
    <property type="match status" value="1"/>
</dbReference>
<keyword evidence="6 9" id="KW-0210">Decarboxylase</keyword>
<dbReference type="PIRSF" id="PIRSF001332">
    <property type="entry name" value="Acetolac_decarb"/>
    <property type="match status" value="1"/>
</dbReference>
<reference evidence="10 11" key="1">
    <citation type="submission" date="2011-11" db="EMBL/GenBank/DDBJ databases">
        <title>Complete sequence of Spirochaeta sp. grapes.</title>
        <authorList>
            <consortium name="US DOE Joint Genome Institute"/>
            <person name="Lucas S."/>
            <person name="Han J."/>
            <person name="Lapidus A."/>
            <person name="Cheng J.-F."/>
            <person name="Goodwin L."/>
            <person name="Pitluck S."/>
            <person name="Peters L."/>
            <person name="Ovchinnikova G."/>
            <person name="Munk A.C."/>
            <person name="Detter J.C."/>
            <person name="Han C."/>
            <person name="Tapia R."/>
            <person name="Land M."/>
            <person name="Hauser L."/>
            <person name="Kyrpides N."/>
            <person name="Ivanova N."/>
            <person name="Pagani I."/>
            <person name="Ritalahtilisa K."/>
            <person name="Loeffler F."/>
            <person name="Woyke T."/>
        </authorList>
    </citation>
    <scope>NUCLEOTIDE SEQUENCE [LARGE SCALE GENOMIC DNA]</scope>
    <source>
        <strain evidence="11">ATCC BAA-1885 / DSM 22778 / Grapes</strain>
    </source>
</reference>
<protein>
    <recommendedName>
        <fullName evidence="5 9">Alpha-acetolactate decarboxylase</fullName>
        <ecNumber evidence="4 9">4.1.1.5</ecNumber>
    </recommendedName>
</protein>
<comment type="similarity">
    <text evidence="3 9">Belongs to the alpha-acetolactate decarboxylase family.</text>
</comment>
<dbReference type="SUPFAM" id="SSF117856">
    <property type="entry name" value="AF0104/ALDC/Ptd012-like"/>
    <property type="match status" value="1"/>
</dbReference>
<dbReference type="AlphaFoldDB" id="G8QVQ7"/>
<proteinExistence type="inferred from homology"/>
<evidence type="ECO:0000256" key="8">
    <source>
        <dbReference type="ARBA" id="ARBA00023239"/>
    </source>
</evidence>
<dbReference type="EC" id="4.1.1.5" evidence="4 9"/>
<dbReference type="NCBIfam" id="TIGR01252">
    <property type="entry name" value="acetolac_decarb"/>
    <property type="match status" value="1"/>
</dbReference>
<dbReference type="HOGENOM" id="CLU_072561_0_0_12"/>
<keyword evidence="7 9" id="KW-0005">Acetoin biosynthesis</keyword>
<comment type="catalytic activity">
    <reaction evidence="1 9">
        <text>(2S)-2-acetolactate + H(+) = (R)-acetoin + CO2</text>
        <dbReference type="Rhea" id="RHEA:21580"/>
        <dbReference type="ChEBI" id="CHEBI:15378"/>
        <dbReference type="ChEBI" id="CHEBI:15686"/>
        <dbReference type="ChEBI" id="CHEBI:16526"/>
        <dbReference type="ChEBI" id="CHEBI:58476"/>
        <dbReference type="EC" id="4.1.1.5"/>
    </reaction>
</comment>
<dbReference type="GO" id="GO:0047605">
    <property type="term" value="F:acetolactate decarboxylase activity"/>
    <property type="evidence" value="ECO:0007669"/>
    <property type="project" value="UniProtKB-UniRule"/>
</dbReference>
<dbReference type="InterPro" id="IPR005128">
    <property type="entry name" value="Acetolactate_a_deCO2ase"/>
</dbReference>
<dbReference type="eggNOG" id="COG3527">
    <property type="taxonomic scope" value="Bacteria"/>
</dbReference>
<evidence type="ECO:0000256" key="1">
    <source>
        <dbReference type="ARBA" id="ARBA00001784"/>
    </source>
</evidence>
<evidence type="ECO:0000256" key="6">
    <source>
        <dbReference type="ARBA" id="ARBA00022793"/>
    </source>
</evidence>
<evidence type="ECO:0000313" key="11">
    <source>
        <dbReference type="Proteomes" id="UP000005632"/>
    </source>
</evidence>
<dbReference type="PROSITE" id="PS51257">
    <property type="entry name" value="PROKAR_LIPOPROTEIN"/>
    <property type="match status" value="1"/>
</dbReference>
<evidence type="ECO:0000256" key="4">
    <source>
        <dbReference type="ARBA" id="ARBA00013204"/>
    </source>
</evidence>
<evidence type="ECO:0000256" key="2">
    <source>
        <dbReference type="ARBA" id="ARBA00005170"/>
    </source>
</evidence>
<dbReference type="Proteomes" id="UP000005632">
    <property type="component" value="Chromosome"/>
</dbReference>
<evidence type="ECO:0000256" key="9">
    <source>
        <dbReference type="PIRNR" id="PIRNR001332"/>
    </source>
</evidence>
<dbReference type="UniPathway" id="UPA00626">
    <property type="reaction ID" value="UER00678"/>
</dbReference>
<dbReference type="GO" id="GO:0045151">
    <property type="term" value="P:acetoin biosynthetic process"/>
    <property type="evidence" value="ECO:0007669"/>
    <property type="project" value="UniProtKB-UniRule"/>
</dbReference>
<dbReference type="PANTHER" id="PTHR35524">
    <property type="entry name" value="ALPHA-ACETOLACTATE DECARBOXYLASE"/>
    <property type="match status" value="1"/>
</dbReference>
<sequence length="275" mass="30165">MKPLSRKIAASMAVLLLIIVLGTGCQSVPKTTIQQDDTLYQVSLLNALMLGEYDGFIPVSTLQQKGDIGIGTFDTLDGEMIMLDTVVYKAKATGEVFVVDPDVTVPFAVVTTFDADMPVLQVKNVGDLDALKKLLDGMIAQNGNDFNCFYVARIGGTFSLAHVRSVPAQEKPYKRLSEIAATQKEFIYENLEGTIVAFRCPDYVEGINLPKWHLHFLSADMAKGGHLLDANLSQGNVQIDTIREFNLVLPENNSFAQMDIANDLSRETSKVEGKK</sequence>
<comment type="pathway">
    <text evidence="2 9">Polyol metabolism; (R,R)-butane-2,3-diol biosynthesis; (R,R)-butane-2,3-diol from pyruvate: step 2/3.</text>
</comment>
<keyword evidence="8 9" id="KW-0456">Lyase</keyword>
<dbReference type="CDD" id="cd17299">
    <property type="entry name" value="acetolactate_decarboxylase"/>
    <property type="match status" value="1"/>
</dbReference>
<evidence type="ECO:0000313" key="10">
    <source>
        <dbReference type="EMBL" id="AEV29349.1"/>
    </source>
</evidence>
<gene>
    <name evidence="10" type="ordered locus">SpiGrapes_1539</name>
</gene>
<dbReference type="EMBL" id="CP003155">
    <property type="protein sequence ID" value="AEV29349.1"/>
    <property type="molecule type" value="Genomic_DNA"/>
</dbReference>
<dbReference type="Pfam" id="PF03306">
    <property type="entry name" value="AAL_decarboxy"/>
    <property type="match status" value="1"/>
</dbReference>
<evidence type="ECO:0000256" key="5">
    <source>
        <dbReference type="ARBA" id="ARBA00020164"/>
    </source>
</evidence>
<dbReference type="KEGG" id="sgp:SpiGrapes_1539"/>
<name>G8QVQ7_SPHPG</name>
<dbReference type="Gene3D" id="3.30.1330.80">
    <property type="entry name" value="Hypothetical protein, similar to alpha- acetolactate decarboxylase, domain 2"/>
    <property type="match status" value="2"/>
</dbReference>